<dbReference type="EMBL" id="LR797287">
    <property type="protein sequence ID" value="CAB4198908.1"/>
    <property type="molecule type" value="Genomic_DNA"/>
</dbReference>
<reference evidence="2" key="1">
    <citation type="submission" date="2020-05" db="EMBL/GenBank/DDBJ databases">
        <authorList>
            <person name="Chiriac C."/>
            <person name="Salcher M."/>
            <person name="Ghai R."/>
            <person name="Kavagutti S V."/>
        </authorList>
    </citation>
    <scope>NUCLEOTIDE SEQUENCE</scope>
</reference>
<proteinExistence type="predicted"/>
<evidence type="ECO:0000313" key="2">
    <source>
        <dbReference type="EMBL" id="CAB4177470.1"/>
    </source>
</evidence>
<keyword evidence="1" id="KW-0812">Transmembrane</keyword>
<keyword evidence="1" id="KW-1133">Transmembrane helix</keyword>
<sequence>MTLALVFVLVYLAFGLAIARIAIDRDEAIFLPAAVVFGPLVAVVMGIGFTLRGLCLLVLWRSR</sequence>
<gene>
    <name evidence="3" type="ORF">UFOVP1331_4</name>
    <name evidence="4" type="ORF">UFOVP1442_9</name>
    <name evidence="5" type="ORF">UFOVP1535_42</name>
    <name evidence="2" type="ORF">UFOVP998_55</name>
</gene>
<evidence type="ECO:0000256" key="1">
    <source>
        <dbReference type="SAM" id="Phobius"/>
    </source>
</evidence>
<accession>A0A6J5PZM2</accession>
<evidence type="ECO:0000313" key="3">
    <source>
        <dbReference type="EMBL" id="CAB4198908.1"/>
    </source>
</evidence>
<keyword evidence="1" id="KW-0472">Membrane</keyword>
<feature type="transmembrane region" description="Helical" evidence="1">
    <location>
        <begin position="29"/>
        <end position="60"/>
    </location>
</feature>
<dbReference type="EMBL" id="LR796948">
    <property type="protein sequence ID" value="CAB4177470.1"/>
    <property type="molecule type" value="Genomic_DNA"/>
</dbReference>
<name>A0A6J5PZM2_9CAUD</name>
<organism evidence="2">
    <name type="scientific">uncultured Caudovirales phage</name>
    <dbReference type="NCBI Taxonomy" id="2100421"/>
    <lineage>
        <taxon>Viruses</taxon>
        <taxon>Duplodnaviria</taxon>
        <taxon>Heunggongvirae</taxon>
        <taxon>Uroviricota</taxon>
        <taxon>Caudoviricetes</taxon>
        <taxon>Peduoviridae</taxon>
        <taxon>Maltschvirus</taxon>
        <taxon>Maltschvirus maltsch</taxon>
    </lineage>
</organism>
<dbReference type="EMBL" id="LR797391">
    <property type="protein sequence ID" value="CAB4212535.1"/>
    <property type="molecule type" value="Genomic_DNA"/>
</dbReference>
<dbReference type="EMBL" id="LR798380">
    <property type="protein sequence ID" value="CAB5228080.1"/>
    <property type="molecule type" value="Genomic_DNA"/>
</dbReference>
<protein>
    <submittedName>
        <fullName evidence="2">Uncharacterized protein</fullName>
    </submittedName>
</protein>
<evidence type="ECO:0000313" key="5">
    <source>
        <dbReference type="EMBL" id="CAB5228080.1"/>
    </source>
</evidence>
<evidence type="ECO:0000313" key="4">
    <source>
        <dbReference type="EMBL" id="CAB4212535.1"/>
    </source>
</evidence>